<evidence type="ECO:0000256" key="3">
    <source>
        <dbReference type="ARBA" id="ARBA00021622"/>
    </source>
</evidence>
<proteinExistence type="inferred from homology"/>
<evidence type="ECO:0000256" key="10">
    <source>
        <dbReference type="ARBA" id="ARBA00023136"/>
    </source>
</evidence>
<keyword evidence="16" id="KW-1185">Reference proteome</keyword>
<feature type="transmembrane region" description="Helical" evidence="13">
    <location>
        <begin position="148"/>
        <end position="166"/>
    </location>
</feature>
<dbReference type="Proteomes" id="UP001279660">
    <property type="component" value="Unassembled WGS sequence"/>
</dbReference>
<dbReference type="InterPro" id="IPR006135">
    <property type="entry name" value="T3SS_substrate_exporter"/>
</dbReference>
<keyword evidence="10 13" id="KW-0472">Membrane</keyword>
<comment type="caution">
    <text evidence="15">The sequence shown here is derived from an EMBL/GenBank/DDBJ whole genome shotgun (WGS) entry which is preliminary data.</text>
</comment>
<evidence type="ECO:0000256" key="5">
    <source>
        <dbReference type="ARBA" id="ARBA00022475"/>
    </source>
</evidence>
<evidence type="ECO:0000256" key="8">
    <source>
        <dbReference type="ARBA" id="ARBA00022927"/>
    </source>
</evidence>
<evidence type="ECO:0000256" key="11">
    <source>
        <dbReference type="ARBA" id="ARBA00023225"/>
    </source>
</evidence>
<sequence length="352" mass="37831">MADNDQKTFDPTEKKLADARAKGDMPSSPEMKHAAMFAAAIVVVGGMGTYTVQQLGVIFVRLWGGADDYLFNAQGAENFAIGFLGAVGIAVAPLLGVLFVFALLGGVLQGRPSFALARLKPQWSKLNPFSGLGRMFGPRALIEFGKTLAKMTGVIVIATNVIWPKIVGLDQLVGADPAAITAATLGVVLAMIKAVAILVAALAIFDLVYQRWSFTNRMKMSLQEIKDEHKEQDGDPLIKSKIRQMQMQRARSRMMSAVPEASVIVTNPTHYAVALKYDHGAMAAPIVVAKGVDAIALKIREVATAHGVPIVENVPLARALYASAELERPIPTEHYAAVAEIISYVLRLARGR</sequence>
<feature type="transmembrane region" description="Helical" evidence="13">
    <location>
        <begin position="35"/>
        <end position="59"/>
    </location>
</feature>
<dbReference type="EMBL" id="JAWXXV010000001">
    <property type="protein sequence ID" value="MDX5983641.1"/>
    <property type="molecule type" value="Genomic_DNA"/>
</dbReference>
<dbReference type="PANTHER" id="PTHR30531">
    <property type="entry name" value="FLAGELLAR BIOSYNTHETIC PROTEIN FLHB"/>
    <property type="match status" value="1"/>
</dbReference>
<dbReference type="Pfam" id="PF01312">
    <property type="entry name" value="Bac_export_2"/>
    <property type="match status" value="1"/>
</dbReference>
<dbReference type="PRINTS" id="PR00950">
    <property type="entry name" value="TYPE3IMSPROT"/>
</dbReference>
<dbReference type="InterPro" id="IPR029025">
    <property type="entry name" value="T3SS_substrate_exporter_C"/>
</dbReference>
<comment type="subcellular location">
    <subcellularLocation>
        <location evidence="1">Cell membrane</location>
        <topology evidence="1">Multi-pass membrane protein</topology>
    </subcellularLocation>
</comment>
<evidence type="ECO:0000256" key="14">
    <source>
        <dbReference type="SAM" id="MobiDB-lite"/>
    </source>
</evidence>
<protein>
    <recommendedName>
        <fullName evidence="3 13">Flagellar biosynthetic protein FlhB</fullName>
    </recommendedName>
</protein>
<dbReference type="Gene3D" id="3.40.1690.10">
    <property type="entry name" value="secretion proteins EscU"/>
    <property type="match status" value="1"/>
</dbReference>
<dbReference type="SUPFAM" id="SSF160544">
    <property type="entry name" value="EscU C-terminal domain-like"/>
    <property type="match status" value="1"/>
</dbReference>
<comment type="similarity">
    <text evidence="2 13">Belongs to the type III secretion exporter family.</text>
</comment>
<dbReference type="PANTHER" id="PTHR30531:SF12">
    <property type="entry name" value="FLAGELLAR BIOSYNTHETIC PROTEIN FLHB"/>
    <property type="match status" value="1"/>
</dbReference>
<evidence type="ECO:0000256" key="2">
    <source>
        <dbReference type="ARBA" id="ARBA00010690"/>
    </source>
</evidence>
<dbReference type="Gene3D" id="6.10.250.2080">
    <property type="match status" value="1"/>
</dbReference>
<reference evidence="15 16" key="1">
    <citation type="submission" date="2023-11" db="EMBL/GenBank/DDBJ databases">
        <title>MicrobeMod: A computational toolkit for identifying prokaryotic methylation and restriction-modification with nanopore sequencing.</title>
        <authorList>
            <person name="Crits-Christoph A."/>
            <person name="Kang S.C."/>
            <person name="Lee H."/>
            <person name="Ostrov N."/>
        </authorList>
    </citation>
    <scope>NUCLEOTIDE SEQUENCE [LARGE SCALE GENOMIC DNA]</scope>
    <source>
        <strain evidence="15 16">ATCC 14820</strain>
    </source>
</reference>
<gene>
    <name evidence="13 15" type="primary">flhB</name>
    <name evidence="15" type="ORF">SIL82_05160</name>
</gene>
<evidence type="ECO:0000313" key="16">
    <source>
        <dbReference type="Proteomes" id="UP001279660"/>
    </source>
</evidence>
<feature type="region of interest" description="Disordered" evidence="14">
    <location>
        <begin position="1"/>
        <end position="26"/>
    </location>
</feature>
<keyword evidence="8 13" id="KW-0653">Protein transport</keyword>
<feature type="transmembrane region" description="Helical" evidence="13">
    <location>
        <begin position="178"/>
        <end position="209"/>
    </location>
</feature>
<keyword evidence="15" id="KW-0282">Flagellum</keyword>
<evidence type="ECO:0000256" key="13">
    <source>
        <dbReference type="RuleBase" id="RU364091"/>
    </source>
</evidence>
<feature type="transmembrane region" description="Helical" evidence="13">
    <location>
        <begin position="79"/>
        <end position="108"/>
    </location>
</feature>
<evidence type="ECO:0000256" key="6">
    <source>
        <dbReference type="ARBA" id="ARBA00022692"/>
    </source>
</evidence>
<name>A0ABU4PHX2_9SPHN</name>
<feature type="compositionally biased region" description="Basic and acidic residues" evidence="14">
    <location>
        <begin position="1"/>
        <end position="23"/>
    </location>
</feature>
<keyword evidence="5 13" id="KW-1003">Cell membrane</keyword>
<evidence type="ECO:0000313" key="15">
    <source>
        <dbReference type="EMBL" id="MDX5983641.1"/>
    </source>
</evidence>
<comment type="function">
    <text evidence="12 13">Required for formation of the rod structure in the basal body of the flagellar apparatus. Together with FliI and FliH, may constitute the export apparatus of flagellin.</text>
</comment>
<evidence type="ECO:0000256" key="7">
    <source>
        <dbReference type="ARBA" id="ARBA00022795"/>
    </source>
</evidence>
<evidence type="ECO:0000256" key="4">
    <source>
        <dbReference type="ARBA" id="ARBA00022448"/>
    </source>
</evidence>
<evidence type="ECO:0000256" key="1">
    <source>
        <dbReference type="ARBA" id="ARBA00004651"/>
    </source>
</evidence>
<keyword evidence="4 13" id="KW-0813">Transport</keyword>
<dbReference type="NCBIfam" id="TIGR00328">
    <property type="entry name" value="flhB"/>
    <property type="match status" value="1"/>
</dbReference>
<keyword evidence="7 13" id="KW-1005">Bacterial flagellum biogenesis</keyword>
<accession>A0ABU4PHX2</accession>
<keyword evidence="15" id="KW-0969">Cilium</keyword>
<keyword evidence="9 13" id="KW-1133">Transmembrane helix</keyword>
<dbReference type="InterPro" id="IPR006136">
    <property type="entry name" value="FlhB"/>
</dbReference>
<keyword evidence="15" id="KW-0966">Cell projection</keyword>
<evidence type="ECO:0000256" key="12">
    <source>
        <dbReference type="ARBA" id="ARBA00025078"/>
    </source>
</evidence>
<evidence type="ECO:0000256" key="9">
    <source>
        <dbReference type="ARBA" id="ARBA00022989"/>
    </source>
</evidence>
<keyword evidence="11 13" id="KW-1006">Bacterial flagellum protein export</keyword>
<dbReference type="RefSeq" id="WP_010404695.1">
    <property type="nucleotide sequence ID" value="NZ_JAWXXV010000001.1"/>
</dbReference>
<keyword evidence="6 13" id="KW-0812">Transmembrane</keyword>
<organism evidence="15 16">
    <name type="scientific">Sphingomonas echinoides</name>
    <dbReference type="NCBI Taxonomy" id="59803"/>
    <lineage>
        <taxon>Bacteria</taxon>
        <taxon>Pseudomonadati</taxon>
        <taxon>Pseudomonadota</taxon>
        <taxon>Alphaproteobacteria</taxon>
        <taxon>Sphingomonadales</taxon>
        <taxon>Sphingomonadaceae</taxon>
        <taxon>Sphingomonas</taxon>
    </lineage>
</organism>